<protein>
    <submittedName>
        <fullName evidence="1">Uncharacterized protein</fullName>
    </submittedName>
</protein>
<dbReference type="PROSITE" id="PS51806">
    <property type="entry name" value="DOG1"/>
    <property type="match status" value="1"/>
</dbReference>
<accession>M7ZRW5</accession>
<proteinExistence type="predicted"/>
<organism evidence="1">
    <name type="scientific">Triticum urartu</name>
    <name type="common">Red wild einkorn</name>
    <name type="synonym">Crithodium urartu</name>
    <dbReference type="NCBI Taxonomy" id="4572"/>
    <lineage>
        <taxon>Eukaryota</taxon>
        <taxon>Viridiplantae</taxon>
        <taxon>Streptophyta</taxon>
        <taxon>Embryophyta</taxon>
        <taxon>Tracheophyta</taxon>
        <taxon>Spermatophyta</taxon>
        <taxon>Magnoliopsida</taxon>
        <taxon>Liliopsida</taxon>
        <taxon>Poales</taxon>
        <taxon>Poaceae</taxon>
        <taxon>BOP clade</taxon>
        <taxon>Pooideae</taxon>
        <taxon>Triticodae</taxon>
        <taxon>Triticeae</taxon>
        <taxon>Triticinae</taxon>
        <taxon>Triticum</taxon>
    </lineage>
</organism>
<dbReference type="GO" id="GO:0043565">
    <property type="term" value="F:sequence-specific DNA binding"/>
    <property type="evidence" value="ECO:0007669"/>
    <property type="project" value="InterPro"/>
</dbReference>
<dbReference type="InterPro" id="IPR025422">
    <property type="entry name" value="TGA_domain"/>
</dbReference>
<gene>
    <name evidence="1" type="ORF">TRIUR3_32726</name>
</gene>
<dbReference type="PANTHER" id="PTHR46354">
    <property type="entry name" value="DOG1 DOMAIN-CONTAINING PROTEIN"/>
    <property type="match status" value="1"/>
</dbReference>
<dbReference type="InterPro" id="IPR051886">
    <property type="entry name" value="Seed_Dev/Stress_Resp_Reg"/>
</dbReference>
<dbReference type="GO" id="GO:0006351">
    <property type="term" value="P:DNA-templated transcription"/>
    <property type="evidence" value="ECO:0007669"/>
    <property type="project" value="InterPro"/>
</dbReference>
<dbReference type="PANTHER" id="PTHR46354:SF4">
    <property type="entry name" value="PROTEIN DOG1-LIKE 3"/>
    <property type="match status" value="1"/>
</dbReference>
<dbReference type="eggNOG" id="ENOG502QR15">
    <property type="taxonomic scope" value="Eukaryota"/>
</dbReference>
<reference evidence="1" key="1">
    <citation type="journal article" date="2013" name="Nature">
        <title>Draft genome of the wheat A-genome progenitor Triticum urartu.</title>
        <authorList>
            <person name="Ling H.Q."/>
            <person name="Zhao S."/>
            <person name="Liu D."/>
            <person name="Wang J."/>
            <person name="Sun H."/>
            <person name="Zhang C."/>
            <person name="Fan H."/>
            <person name="Li D."/>
            <person name="Dong L."/>
            <person name="Tao Y."/>
            <person name="Gao C."/>
            <person name="Wu H."/>
            <person name="Li Y."/>
            <person name="Cui Y."/>
            <person name="Guo X."/>
            <person name="Zheng S."/>
            <person name="Wang B."/>
            <person name="Yu K."/>
            <person name="Liang Q."/>
            <person name="Yang W."/>
            <person name="Lou X."/>
            <person name="Chen J."/>
            <person name="Feng M."/>
            <person name="Jian J."/>
            <person name="Zhang X."/>
            <person name="Luo G."/>
            <person name="Jiang Y."/>
            <person name="Liu J."/>
            <person name="Wang Z."/>
            <person name="Sha Y."/>
            <person name="Zhang B."/>
            <person name="Wu H."/>
            <person name="Tang D."/>
            <person name="Shen Q."/>
            <person name="Xue P."/>
            <person name="Zou S."/>
            <person name="Wang X."/>
            <person name="Liu X."/>
            <person name="Wang F."/>
            <person name="Yang Y."/>
            <person name="An X."/>
            <person name="Dong Z."/>
            <person name="Zhang K."/>
            <person name="Zhang X."/>
            <person name="Luo M.C."/>
            <person name="Dvorak J."/>
            <person name="Tong Y."/>
            <person name="Wang J."/>
            <person name="Yang H."/>
            <person name="Li Z."/>
            <person name="Wang D."/>
            <person name="Zhang A."/>
            <person name="Wang J."/>
        </authorList>
    </citation>
    <scope>NUCLEOTIDE SEQUENCE</scope>
</reference>
<dbReference type="EMBL" id="KD076786">
    <property type="protein sequence ID" value="EMS62862.1"/>
    <property type="molecule type" value="Genomic_DNA"/>
</dbReference>
<dbReference type="AlphaFoldDB" id="M7ZRW5"/>
<dbReference type="STRING" id="4572.M7ZRW5"/>
<name>M7ZRW5_TRIUA</name>
<evidence type="ECO:0000313" key="1">
    <source>
        <dbReference type="EMBL" id="EMS62862.1"/>
    </source>
</evidence>
<sequence length="178" mass="19860">MPKKLQEVNMLFQQGKQHARCYALFGARIEEKKLKFSLKVDHRAHHDSFPQSCVPRSSARDPLSEIRWFSTDICDDFVNLKLCRLCISEESLATTKMVELAGKGGVDAAEGMEREMDAKAEAMKRVLEMADALRLETLRGVVGLLRPAQAVHFLVAAAELHLAVHKFGRRKDGAAAAE</sequence>